<organism evidence="3 4">
    <name type="scientific">SAR86 cluster bacterium</name>
    <dbReference type="NCBI Taxonomy" id="2030880"/>
    <lineage>
        <taxon>Bacteria</taxon>
        <taxon>Pseudomonadati</taxon>
        <taxon>Pseudomonadota</taxon>
        <taxon>Gammaproteobacteria</taxon>
        <taxon>SAR86 cluster</taxon>
    </lineage>
</organism>
<dbReference type="Proteomes" id="UP000218327">
    <property type="component" value="Unassembled WGS sequence"/>
</dbReference>
<dbReference type="Pfam" id="PF05193">
    <property type="entry name" value="Peptidase_M16_C"/>
    <property type="match status" value="1"/>
</dbReference>
<dbReference type="Gene3D" id="3.30.830.10">
    <property type="entry name" value="Metalloenzyme, LuxS/M16 peptidase-like"/>
    <property type="match status" value="4"/>
</dbReference>
<dbReference type="FunFam" id="3.30.830.10:FF:000011">
    <property type="entry name" value="Presequence protease, mitochondrial"/>
    <property type="match status" value="1"/>
</dbReference>
<protein>
    <submittedName>
        <fullName evidence="3">Peptidase M16</fullName>
    </submittedName>
</protein>
<evidence type="ECO:0000313" key="4">
    <source>
        <dbReference type="Proteomes" id="UP000218327"/>
    </source>
</evidence>
<dbReference type="Pfam" id="PF08367">
    <property type="entry name" value="M16C_assoc"/>
    <property type="match status" value="1"/>
</dbReference>
<evidence type="ECO:0000256" key="1">
    <source>
        <dbReference type="SAM" id="MobiDB-lite"/>
    </source>
</evidence>
<dbReference type="InterPro" id="IPR011249">
    <property type="entry name" value="Metalloenz_LuxS/M16"/>
</dbReference>
<dbReference type="GO" id="GO:0046872">
    <property type="term" value="F:metal ion binding"/>
    <property type="evidence" value="ECO:0007669"/>
    <property type="project" value="InterPro"/>
</dbReference>
<evidence type="ECO:0000313" key="3">
    <source>
        <dbReference type="EMBL" id="PCJ28454.1"/>
    </source>
</evidence>
<reference evidence="4" key="1">
    <citation type="submission" date="2017-08" db="EMBL/GenBank/DDBJ databases">
        <title>A dynamic microbial community with high functional redundancy inhabits the cold, oxic subseafloor aquifer.</title>
        <authorList>
            <person name="Tully B.J."/>
            <person name="Wheat C.G."/>
            <person name="Glazer B.T."/>
            <person name="Huber J.A."/>
        </authorList>
    </citation>
    <scope>NUCLEOTIDE SEQUENCE [LARGE SCALE GENOMIC DNA]</scope>
</reference>
<dbReference type="SMART" id="SM01264">
    <property type="entry name" value="M16C_associated"/>
    <property type="match status" value="1"/>
</dbReference>
<dbReference type="AlphaFoldDB" id="A0A2A5BA36"/>
<dbReference type="InterPro" id="IPR055130">
    <property type="entry name" value="PreP_C"/>
</dbReference>
<dbReference type="Pfam" id="PF00675">
    <property type="entry name" value="Peptidase_M16"/>
    <property type="match status" value="1"/>
</dbReference>
<dbReference type="Pfam" id="PF22516">
    <property type="entry name" value="PreP_C"/>
    <property type="match status" value="1"/>
</dbReference>
<sequence>MTEVHTANAEQQTNAPKELHPAFEWKRSELIPSLNIVMEEYNHRKTGAKHFHLSSDNPENVFLVAFRTVPMDSTGVAHILEHTALCGSSKYPVRDPFFMMIRRSLNTFMNAFTSSDWTAYPFASKNRKDFSNLLAVYLDAAFFSRLHKLDFAQEGHRLEFSDASNSDSELQYKGVVFNEMKGAMSSTNSVLWQTLSKYLFPTTTYHFNSGGEPDNIPDLKYEELLSFYKSHYHPSNSVFMTYGDIPASEHHKQFEELALSSFEKLDIDIKVGDENRYLSPIRIEESYAADASDKPQSHVVVGWLLGQSTQLDELFKAELLSSVLLDNSANPLFKVLETTELGSSPSPMCGLEDSNREMSFMAGLEGCEGSSTLEIEKLIIDTLEETVRTGIPLEQVEAALHQVELNQREISGDSYPYGLQLILAGLSTAMHRGDPIALLNIDPVLAQLREEIKDDRFIPNLIQELLLDNPHRITLTLNPDPQLATRKINAEIQKLAKIKSALSEDQKQEIINQSSKLAKRQEEDDDPGVLPKVGLEDVPEKITEPARVSLKSPKIGLPVTYYGQGTNGLCYQQIIMDLPQLDSELLDILPLYTSCLTELGVADKNYADVQAWQAQVSGGISCFSSIRSSNDDVQNIKGIIAFSSKCLANKHTQLSELMHATIQNVRFDEDQRLRDLIEQICARKENSITGQGHSLAMSLASSKMSPTALLNHRFGGLEGIAHLKTLRDQLNSEPARIKVLDKFQQLHSLVLAAKKEFLLIAEPDNQASVISDIDKIWQAETSNNSDSKLSLPSIRETVRQAWTTSTQVNFCAKAYATVPSSHEDNASLQVLAGFLRNGFLHRTIREQGGAYGGGASQDAGSASFKFFSYRDPRLQETLDDFDRAIDWLMTNKHQPHQLEEAILGIIASMDKPASPAGEAKQAYYNHVFDRSIEYRMTLRKRILNTTVDDLKLVAERYFKPEQASIGIITNKELAEALNIQDLSLVNL</sequence>
<proteinExistence type="predicted"/>
<comment type="caution">
    <text evidence="3">The sequence shown here is derived from an EMBL/GenBank/DDBJ whole genome shotgun (WGS) entry which is preliminary data.</text>
</comment>
<accession>A0A2A5BA36</accession>
<feature type="region of interest" description="Disordered" evidence="1">
    <location>
        <begin position="513"/>
        <end position="533"/>
    </location>
</feature>
<dbReference type="SUPFAM" id="SSF63411">
    <property type="entry name" value="LuxS/MPP-like metallohydrolase"/>
    <property type="match status" value="4"/>
</dbReference>
<dbReference type="InterPro" id="IPR011765">
    <property type="entry name" value="Pept_M16_N"/>
</dbReference>
<dbReference type="InterPro" id="IPR013578">
    <property type="entry name" value="Peptidase_M16C_assoc"/>
</dbReference>
<evidence type="ECO:0000259" key="2">
    <source>
        <dbReference type="SMART" id="SM01264"/>
    </source>
</evidence>
<feature type="domain" description="Peptidase M16C associated" evidence="2">
    <location>
        <begin position="477"/>
        <end position="726"/>
    </location>
</feature>
<dbReference type="PANTHER" id="PTHR43016">
    <property type="entry name" value="PRESEQUENCE PROTEASE"/>
    <property type="match status" value="1"/>
</dbReference>
<dbReference type="GO" id="GO:0006508">
    <property type="term" value="P:proteolysis"/>
    <property type="evidence" value="ECO:0007669"/>
    <property type="project" value="InterPro"/>
</dbReference>
<dbReference type="InterPro" id="IPR007863">
    <property type="entry name" value="Peptidase_M16_C"/>
</dbReference>
<name>A0A2A5BA36_9GAMM</name>
<gene>
    <name evidence="3" type="ORF">COA96_01015</name>
</gene>
<dbReference type="EMBL" id="NVVJ01000002">
    <property type="protein sequence ID" value="PCJ28454.1"/>
    <property type="molecule type" value="Genomic_DNA"/>
</dbReference>
<dbReference type="PANTHER" id="PTHR43016:SF13">
    <property type="entry name" value="PRESEQUENCE PROTEASE, MITOCHONDRIAL"/>
    <property type="match status" value="1"/>
</dbReference>